<proteinExistence type="inferred from homology"/>
<protein>
    <recommendedName>
        <fullName evidence="7">HSF-type DNA-binding domain-containing protein</fullName>
    </recommendedName>
</protein>
<feature type="compositionally biased region" description="Low complexity" evidence="6">
    <location>
        <begin position="296"/>
        <end position="308"/>
    </location>
</feature>
<accession>A0A0D3IMT7</accession>
<evidence type="ECO:0000313" key="8">
    <source>
        <dbReference type="EnsemblProtists" id="EOD12572"/>
    </source>
</evidence>
<evidence type="ECO:0000256" key="2">
    <source>
        <dbReference type="ARBA" id="ARBA00023125"/>
    </source>
</evidence>
<dbReference type="RefSeq" id="XP_005769780.1">
    <property type="nucleotide sequence ID" value="XM_005769723.1"/>
</dbReference>
<feature type="region of interest" description="Disordered" evidence="6">
    <location>
        <begin position="295"/>
        <end position="338"/>
    </location>
</feature>
<dbReference type="PANTHER" id="PTHR10015:SF427">
    <property type="entry name" value="HEAT SHOCK FACTOR PROTEIN"/>
    <property type="match status" value="1"/>
</dbReference>
<sequence length="373" mass="38530">MASPAQQPAAFVKRPAQHGAADFVSWTWEMVNAGHEHIGWSPDGTTIVVTNPERLASHVLPTYFRRSQYSSWVRVLNAYGFKKALAPERARLWGLAQEVQRLEREIDEAQREEFRQRFDTVRVTQLMLTMLPLDQAAAIQASLLQPASLPAATLPDGTPITGPAGGGITAGGGGGGAGGSSLEPLRPSRVSSRTPSRPASPGRSTISTRSDGVGPLRNNLESLLSMTSRSGAAGEPRAPWQSHIGLLRDGLARPEKRARGADASALLLPSAAAAAGVGAAGLGGGGGGPVGGGASCGASSSLPPLSLSRQRSLERSGTPADAQGWGGQPGAPKRAELEHAVNTYFSSLATVADHALDALPPLRASGPPAAQPE</sequence>
<name>A0A0D3IMT7_EMIH1</name>
<dbReference type="STRING" id="2903.R1BS87"/>
<dbReference type="GeneID" id="17258723"/>
<dbReference type="KEGG" id="ehx:EMIHUDRAFT_464192"/>
<dbReference type="GO" id="GO:0005634">
    <property type="term" value="C:nucleus"/>
    <property type="evidence" value="ECO:0007669"/>
    <property type="project" value="UniProtKB-SubCell"/>
</dbReference>
<dbReference type="InterPro" id="IPR036388">
    <property type="entry name" value="WH-like_DNA-bd_sf"/>
</dbReference>
<comment type="similarity">
    <text evidence="4">Belongs to the HSF family.</text>
</comment>
<comment type="subcellular location">
    <subcellularLocation>
        <location evidence="1">Nucleus</location>
    </subcellularLocation>
</comment>
<dbReference type="RefSeq" id="XP_005765001.1">
    <property type="nucleotide sequence ID" value="XM_005764944.1"/>
</dbReference>
<dbReference type="GO" id="GO:0003700">
    <property type="term" value="F:DNA-binding transcription factor activity"/>
    <property type="evidence" value="ECO:0007669"/>
    <property type="project" value="InterPro"/>
</dbReference>
<dbReference type="InterPro" id="IPR036390">
    <property type="entry name" value="WH_DNA-bd_sf"/>
</dbReference>
<evidence type="ECO:0000313" key="9">
    <source>
        <dbReference type="Proteomes" id="UP000013827"/>
    </source>
</evidence>
<keyword evidence="5" id="KW-0175">Coiled coil</keyword>
<evidence type="ECO:0000256" key="5">
    <source>
        <dbReference type="SAM" id="Coils"/>
    </source>
</evidence>
<feature type="region of interest" description="Disordered" evidence="6">
    <location>
        <begin position="154"/>
        <end position="218"/>
    </location>
</feature>
<dbReference type="GeneID" id="17263501"/>
<dbReference type="Proteomes" id="UP000013827">
    <property type="component" value="Unassembled WGS sequence"/>
</dbReference>
<dbReference type="AlphaFoldDB" id="A0A0D3IMT7"/>
<dbReference type="InterPro" id="IPR000232">
    <property type="entry name" value="HSF_DNA-bd"/>
</dbReference>
<dbReference type="SUPFAM" id="SSF46785">
    <property type="entry name" value="Winged helix' DNA-binding domain"/>
    <property type="match status" value="1"/>
</dbReference>
<evidence type="ECO:0000256" key="1">
    <source>
        <dbReference type="ARBA" id="ARBA00004123"/>
    </source>
</evidence>
<dbReference type="Gene3D" id="1.10.10.10">
    <property type="entry name" value="Winged helix-like DNA-binding domain superfamily/Winged helix DNA-binding domain"/>
    <property type="match status" value="1"/>
</dbReference>
<dbReference type="Pfam" id="PF00447">
    <property type="entry name" value="HSF_DNA-bind"/>
    <property type="match status" value="1"/>
</dbReference>
<organism evidence="8 9">
    <name type="scientific">Emiliania huxleyi (strain CCMP1516)</name>
    <dbReference type="NCBI Taxonomy" id="280463"/>
    <lineage>
        <taxon>Eukaryota</taxon>
        <taxon>Haptista</taxon>
        <taxon>Haptophyta</taxon>
        <taxon>Prymnesiophyceae</taxon>
        <taxon>Isochrysidales</taxon>
        <taxon>Noelaerhabdaceae</taxon>
        <taxon>Emiliania</taxon>
    </lineage>
</organism>
<dbReference type="eggNOG" id="KOG0627">
    <property type="taxonomic scope" value="Eukaryota"/>
</dbReference>
<evidence type="ECO:0000256" key="3">
    <source>
        <dbReference type="ARBA" id="ARBA00023242"/>
    </source>
</evidence>
<keyword evidence="3" id="KW-0539">Nucleus</keyword>
<dbReference type="PANTHER" id="PTHR10015">
    <property type="entry name" value="HEAT SHOCK TRANSCRIPTION FACTOR"/>
    <property type="match status" value="1"/>
</dbReference>
<evidence type="ECO:0000256" key="4">
    <source>
        <dbReference type="RuleBase" id="RU004020"/>
    </source>
</evidence>
<dbReference type="GO" id="GO:0043565">
    <property type="term" value="F:sequence-specific DNA binding"/>
    <property type="evidence" value="ECO:0007669"/>
    <property type="project" value="InterPro"/>
</dbReference>
<reference evidence="9" key="1">
    <citation type="journal article" date="2013" name="Nature">
        <title>Pan genome of the phytoplankton Emiliania underpins its global distribution.</title>
        <authorList>
            <person name="Read B.A."/>
            <person name="Kegel J."/>
            <person name="Klute M.J."/>
            <person name="Kuo A."/>
            <person name="Lefebvre S.C."/>
            <person name="Maumus F."/>
            <person name="Mayer C."/>
            <person name="Miller J."/>
            <person name="Monier A."/>
            <person name="Salamov A."/>
            <person name="Young J."/>
            <person name="Aguilar M."/>
            <person name="Claverie J.M."/>
            <person name="Frickenhaus S."/>
            <person name="Gonzalez K."/>
            <person name="Herman E.K."/>
            <person name="Lin Y.C."/>
            <person name="Napier J."/>
            <person name="Ogata H."/>
            <person name="Sarno A.F."/>
            <person name="Shmutz J."/>
            <person name="Schroeder D."/>
            <person name="de Vargas C."/>
            <person name="Verret F."/>
            <person name="von Dassow P."/>
            <person name="Valentin K."/>
            <person name="Van de Peer Y."/>
            <person name="Wheeler G."/>
            <person name="Dacks J.B."/>
            <person name="Delwiche C.F."/>
            <person name="Dyhrman S.T."/>
            <person name="Glockner G."/>
            <person name="John U."/>
            <person name="Richards T."/>
            <person name="Worden A.Z."/>
            <person name="Zhang X."/>
            <person name="Grigoriev I.V."/>
            <person name="Allen A.E."/>
            <person name="Bidle K."/>
            <person name="Borodovsky M."/>
            <person name="Bowler C."/>
            <person name="Brownlee C."/>
            <person name="Cock J.M."/>
            <person name="Elias M."/>
            <person name="Gladyshev V.N."/>
            <person name="Groth M."/>
            <person name="Guda C."/>
            <person name="Hadaegh A."/>
            <person name="Iglesias-Rodriguez M.D."/>
            <person name="Jenkins J."/>
            <person name="Jones B.M."/>
            <person name="Lawson T."/>
            <person name="Leese F."/>
            <person name="Lindquist E."/>
            <person name="Lobanov A."/>
            <person name="Lomsadze A."/>
            <person name="Malik S.B."/>
            <person name="Marsh M.E."/>
            <person name="Mackinder L."/>
            <person name="Mock T."/>
            <person name="Mueller-Roeber B."/>
            <person name="Pagarete A."/>
            <person name="Parker M."/>
            <person name="Probert I."/>
            <person name="Quesneville H."/>
            <person name="Raines C."/>
            <person name="Rensing S.A."/>
            <person name="Riano-Pachon D.M."/>
            <person name="Richier S."/>
            <person name="Rokitta S."/>
            <person name="Shiraiwa Y."/>
            <person name="Soanes D.M."/>
            <person name="van der Giezen M."/>
            <person name="Wahlund T.M."/>
            <person name="Williams B."/>
            <person name="Wilson W."/>
            <person name="Wolfe G."/>
            <person name="Wurch L.L."/>
        </authorList>
    </citation>
    <scope>NUCLEOTIDE SEQUENCE</scope>
</reference>
<dbReference type="SMART" id="SM00415">
    <property type="entry name" value="HSF"/>
    <property type="match status" value="1"/>
</dbReference>
<evidence type="ECO:0000259" key="7">
    <source>
        <dbReference type="SMART" id="SM00415"/>
    </source>
</evidence>
<dbReference type="KEGG" id="ehx:EMIHUDRAFT_470808"/>
<dbReference type="EnsemblProtists" id="EOD12572">
    <property type="protein sequence ID" value="EOD12572"/>
    <property type="gene ID" value="EMIHUDRAFT_470808"/>
</dbReference>
<feature type="coiled-coil region" evidence="5">
    <location>
        <begin position="92"/>
        <end position="119"/>
    </location>
</feature>
<keyword evidence="2" id="KW-0238">DNA-binding</keyword>
<reference evidence="8" key="2">
    <citation type="submission" date="2024-10" db="UniProtKB">
        <authorList>
            <consortium name="EnsemblProtists"/>
        </authorList>
    </citation>
    <scope>IDENTIFICATION</scope>
</reference>
<dbReference type="PaxDb" id="2903-EOD12572"/>
<dbReference type="HOGENOM" id="CLU_742771_0_0_1"/>
<keyword evidence="9" id="KW-1185">Reference proteome</keyword>
<dbReference type="EnsemblProtists" id="EOD17351">
    <property type="protein sequence ID" value="EOD17351"/>
    <property type="gene ID" value="EMIHUDRAFT_464192"/>
</dbReference>
<feature type="compositionally biased region" description="Low complexity" evidence="6">
    <location>
        <begin position="184"/>
        <end position="204"/>
    </location>
</feature>
<evidence type="ECO:0000256" key="6">
    <source>
        <dbReference type="SAM" id="MobiDB-lite"/>
    </source>
</evidence>
<feature type="compositionally biased region" description="Gly residues" evidence="6">
    <location>
        <begin position="163"/>
        <end position="179"/>
    </location>
</feature>
<feature type="domain" description="HSF-type DNA-binding" evidence="7">
    <location>
        <begin position="19"/>
        <end position="124"/>
    </location>
</feature>